<protein>
    <submittedName>
        <fullName evidence="1">Uncharacterized protein</fullName>
    </submittedName>
</protein>
<reference evidence="1 2" key="1">
    <citation type="submission" date="2019-10" db="EMBL/GenBank/DDBJ databases">
        <title>Genome sequence of Azospirillum melinis.</title>
        <authorList>
            <person name="Ambrosini A."/>
            <person name="Sant'Anna F.H."/>
            <person name="Cassan F.D."/>
            <person name="Souza E.M."/>
            <person name="Passaglia L.M.P."/>
        </authorList>
    </citation>
    <scope>NUCLEOTIDE SEQUENCE [LARGE SCALE GENOMIC DNA]</scope>
    <source>
        <strain evidence="1 2">TMCY0552</strain>
    </source>
</reference>
<evidence type="ECO:0000313" key="1">
    <source>
        <dbReference type="EMBL" id="NUB01840.1"/>
    </source>
</evidence>
<accession>A0ABX2KMB0</accession>
<name>A0ABX2KMB0_9PROT</name>
<keyword evidence="2" id="KW-1185">Reference proteome</keyword>
<dbReference type="EMBL" id="WHOS01000031">
    <property type="protein sequence ID" value="NUB01840.1"/>
    <property type="molecule type" value="Genomic_DNA"/>
</dbReference>
<dbReference type="RefSeq" id="WP_174472879.1">
    <property type="nucleotide sequence ID" value="NZ_JAGINN010000020.1"/>
</dbReference>
<comment type="caution">
    <text evidence="1">The sequence shown here is derived from an EMBL/GenBank/DDBJ whole genome shotgun (WGS) entry which is preliminary data.</text>
</comment>
<dbReference type="Proteomes" id="UP000605086">
    <property type="component" value="Unassembled WGS sequence"/>
</dbReference>
<gene>
    <name evidence="1" type="ORF">GBZ48_21545</name>
</gene>
<evidence type="ECO:0000313" key="2">
    <source>
        <dbReference type="Proteomes" id="UP000605086"/>
    </source>
</evidence>
<sequence length="96" mass="10129">MPAIPSTLMPVFLAYEALGASDADHIEVLRGSLEEVLVKGEILTPQDLFAKARYLQHTGRIDPGQISMEALDTLVVGIGMLFPGALCKPVAVPAAA</sequence>
<organism evidence="1 2">
    <name type="scientific">Azospirillum melinis</name>
    <dbReference type="NCBI Taxonomy" id="328839"/>
    <lineage>
        <taxon>Bacteria</taxon>
        <taxon>Pseudomonadati</taxon>
        <taxon>Pseudomonadota</taxon>
        <taxon>Alphaproteobacteria</taxon>
        <taxon>Rhodospirillales</taxon>
        <taxon>Azospirillaceae</taxon>
        <taxon>Azospirillum</taxon>
    </lineage>
</organism>
<proteinExistence type="predicted"/>